<organism evidence="2 3">
    <name type="scientific">Pseudomonas lactis</name>
    <dbReference type="NCBI Taxonomy" id="1615674"/>
    <lineage>
        <taxon>Bacteria</taxon>
        <taxon>Pseudomonadati</taxon>
        <taxon>Pseudomonadota</taxon>
        <taxon>Gammaproteobacteria</taxon>
        <taxon>Pseudomonadales</taxon>
        <taxon>Pseudomonadaceae</taxon>
        <taxon>Pseudomonas</taxon>
    </lineage>
</organism>
<feature type="transmembrane region" description="Helical" evidence="1">
    <location>
        <begin position="333"/>
        <end position="353"/>
    </location>
</feature>
<feature type="transmembrane region" description="Helical" evidence="1">
    <location>
        <begin position="21"/>
        <end position="40"/>
    </location>
</feature>
<feature type="transmembrane region" description="Helical" evidence="1">
    <location>
        <begin position="181"/>
        <end position="199"/>
    </location>
</feature>
<accession>A0A7Y1QDZ3</accession>
<sequence>MAMENIESGNSGCIKYDHVKRYRSGGALIFLSAFLSLFIPSSLGGVVVPNLSVIAIVSSIALLLFNFIRSPLNICNFILFLLFACLLLLFTMLSKNGDFTPGAIFPYLGMWVVMITFPPDYVSSFSRKIFHLIAIILIVFGFGVVLGDESVRKLIFDFYQAYNDELYYFMVEVGDKPVGPFATHSLSAFMYCLFSIVYFRMYLHSGGVKSFIFLVMCLSFFLMVVALKSFSAIALSVILVCLYLYYLLANFKIFKIFLIVVISIAVLTYVDATFFYETVDSILSSDGNGLKGRMVSGNRLEGTYSYIVENPFVPLGLTSLPHIAFGDNFIADYVIRVGLLGYFIVLLAAYVYFRSAFSSRLVVLFCMGFVLLGDLGYPLLTNYRSVFLIPVFVAMWRCPSRDYQVKFRASNQ</sequence>
<dbReference type="AlphaFoldDB" id="A0A7Y1QDZ3"/>
<feature type="transmembrane region" description="Helical" evidence="1">
    <location>
        <begin position="211"/>
        <end position="227"/>
    </location>
</feature>
<protein>
    <submittedName>
        <fullName evidence="2">Uncharacterized protein</fullName>
    </submittedName>
</protein>
<evidence type="ECO:0000313" key="2">
    <source>
        <dbReference type="EMBL" id="NNA76608.1"/>
    </source>
</evidence>
<comment type="caution">
    <text evidence="2">The sequence shown here is derived from an EMBL/GenBank/DDBJ whole genome shotgun (WGS) entry which is preliminary data.</text>
</comment>
<keyword evidence="1" id="KW-0472">Membrane</keyword>
<evidence type="ECO:0000256" key="1">
    <source>
        <dbReference type="SAM" id="Phobius"/>
    </source>
</evidence>
<feature type="transmembrane region" description="Helical" evidence="1">
    <location>
        <begin position="99"/>
        <end position="117"/>
    </location>
</feature>
<dbReference type="EMBL" id="JAAQYH010000019">
    <property type="protein sequence ID" value="NNA76608.1"/>
    <property type="molecule type" value="Genomic_DNA"/>
</dbReference>
<reference evidence="2 3" key="1">
    <citation type="journal article" date="2020" name="Front. Microbiol.">
        <title>Genetic Organization of the aprX-lipA2 Operon Affects the Proteolytic Potential of Pseudomonas Species in Milk.</title>
        <authorList>
            <person name="Maier C."/>
            <person name="Huptas C."/>
            <person name="von Neubeck M."/>
            <person name="Scherer S."/>
            <person name="Wenning M."/>
            <person name="Lucking G."/>
        </authorList>
    </citation>
    <scope>NUCLEOTIDE SEQUENCE [LARGE SCALE GENOMIC DNA]</scope>
    <source>
        <strain evidence="2 3">WS 5405</strain>
    </source>
</reference>
<keyword evidence="1" id="KW-0812">Transmembrane</keyword>
<name>A0A7Y1QDZ3_9PSED</name>
<keyword evidence="1" id="KW-1133">Transmembrane helix</keyword>
<dbReference type="RefSeq" id="WP_169900462.1">
    <property type="nucleotide sequence ID" value="NZ_DAMBTQ010000009.1"/>
</dbReference>
<proteinExistence type="predicted"/>
<evidence type="ECO:0000313" key="3">
    <source>
        <dbReference type="Proteomes" id="UP000535954"/>
    </source>
</evidence>
<feature type="transmembrane region" description="Helical" evidence="1">
    <location>
        <begin position="360"/>
        <end position="377"/>
    </location>
</feature>
<feature type="transmembrane region" description="Helical" evidence="1">
    <location>
        <begin position="233"/>
        <end position="249"/>
    </location>
</feature>
<feature type="transmembrane region" description="Helical" evidence="1">
    <location>
        <begin position="129"/>
        <end position="147"/>
    </location>
</feature>
<feature type="transmembrane region" description="Helical" evidence="1">
    <location>
        <begin position="74"/>
        <end position="93"/>
    </location>
</feature>
<feature type="transmembrane region" description="Helical" evidence="1">
    <location>
        <begin position="256"/>
        <end position="276"/>
    </location>
</feature>
<gene>
    <name evidence="2" type="ORF">HBO13_28635</name>
</gene>
<dbReference type="Proteomes" id="UP000535954">
    <property type="component" value="Unassembled WGS sequence"/>
</dbReference>
<feature type="transmembrane region" description="Helical" evidence="1">
    <location>
        <begin position="46"/>
        <end position="67"/>
    </location>
</feature>